<dbReference type="HOGENOM" id="CLU_255442_0_0_1"/>
<evidence type="ECO:0000313" key="3">
    <source>
        <dbReference type="EMBL" id="EAW06952.1"/>
    </source>
</evidence>
<dbReference type="GeneID" id="4700529"/>
<feature type="compositionally biased region" description="Polar residues" evidence="1">
    <location>
        <begin position="168"/>
        <end position="244"/>
    </location>
</feature>
<dbReference type="OMA" id="AFGNMFS"/>
<feature type="compositionally biased region" description="Low complexity" evidence="1">
    <location>
        <begin position="1226"/>
        <end position="1248"/>
    </location>
</feature>
<feature type="compositionally biased region" description="Polar residues" evidence="1">
    <location>
        <begin position="76"/>
        <end position="87"/>
    </location>
</feature>
<feature type="region of interest" description="Disordered" evidence="1">
    <location>
        <begin position="1"/>
        <end position="545"/>
    </location>
</feature>
<evidence type="ECO:0000256" key="1">
    <source>
        <dbReference type="SAM" id="MobiDB-lite"/>
    </source>
</evidence>
<evidence type="ECO:0000313" key="4">
    <source>
        <dbReference type="Proteomes" id="UP000006701"/>
    </source>
</evidence>
<dbReference type="PANTHER" id="PTHR38697">
    <property type="entry name" value="NUCLEAR PORE COMPLEX PROTEIN SIMILAR TO S. CEREVISIAE NUP2 (EUROFUNG)"/>
    <property type="match status" value="1"/>
</dbReference>
<feature type="compositionally biased region" description="Basic and acidic residues" evidence="1">
    <location>
        <begin position="1072"/>
        <end position="1092"/>
    </location>
</feature>
<dbReference type="InterPro" id="IPR053074">
    <property type="entry name" value="NPC_Nucleoporin"/>
</dbReference>
<feature type="compositionally biased region" description="Low complexity" evidence="1">
    <location>
        <begin position="506"/>
        <end position="523"/>
    </location>
</feature>
<dbReference type="Pfam" id="PF00638">
    <property type="entry name" value="Ran_BP1"/>
    <property type="match status" value="1"/>
</dbReference>
<feature type="compositionally biased region" description="Low complexity" evidence="1">
    <location>
        <begin position="248"/>
        <end position="286"/>
    </location>
</feature>
<feature type="compositionally biased region" description="Polar residues" evidence="1">
    <location>
        <begin position="50"/>
        <end position="65"/>
    </location>
</feature>
<feature type="compositionally biased region" description="Polar residues" evidence="1">
    <location>
        <begin position="723"/>
        <end position="753"/>
    </location>
</feature>
<feature type="compositionally biased region" description="Polar residues" evidence="1">
    <location>
        <begin position="1116"/>
        <end position="1133"/>
    </location>
</feature>
<feature type="compositionally biased region" description="Low complexity" evidence="1">
    <location>
        <begin position="1093"/>
        <end position="1115"/>
    </location>
</feature>
<feature type="compositionally biased region" description="Polar residues" evidence="1">
    <location>
        <begin position="357"/>
        <end position="368"/>
    </location>
</feature>
<dbReference type="SUPFAM" id="SSF50729">
    <property type="entry name" value="PH domain-like"/>
    <property type="match status" value="1"/>
</dbReference>
<feature type="compositionally biased region" description="Low complexity" evidence="1">
    <location>
        <begin position="807"/>
        <end position="831"/>
    </location>
</feature>
<feature type="compositionally biased region" description="Basic and acidic residues" evidence="1">
    <location>
        <begin position="875"/>
        <end position="891"/>
    </location>
</feature>
<feature type="region of interest" description="Disordered" evidence="1">
    <location>
        <begin position="671"/>
        <end position="861"/>
    </location>
</feature>
<feature type="compositionally biased region" description="Basic and acidic residues" evidence="1">
    <location>
        <begin position="380"/>
        <end position="392"/>
    </location>
</feature>
<dbReference type="EMBL" id="DS027060">
    <property type="protein sequence ID" value="EAW06952.1"/>
    <property type="molecule type" value="Genomic_DNA"/>
</dbReference>
<feature type="compositionally biased region" description="Polar residues" evidence="1">
    <location>
        <begin position="1249"/>
        <end position="1263"/>
    </location>
</feature>
<feature type="compositionally biased region" description="Acidic residues" evidence="1">
    <location>
        <begin position="982"/>
        <end position="1006"/>
    </location>
</feature>
<evidence type="ECO:0000259" key="2">
    <source>
        <dbReference type="PROSITE" id="PS50196"/>
    </source>
</evidence>
<feature type="region of interest" description="Disordered" evidence="1">
    <location>
        <begin position="1148"/>
        <end position="1287"/>
    </location>
</feature>
<dbReference type="SMART" id="SM00160">
    <property type="entry name" value="RanBD"/>
    <property type="match status" value="1"/>
</dbReference>
<feature type="compositionally biased region" description="Low complexity" evidence="1">
    <location>
        <begin position="88"/>
        <end position="122"/>
    </location>
</feature>
<dbReference type="PANTHER" id="PTHR38697:SF1">
    <property type="entry name" value="NUCLEAR PORE COMPLEX PROTEIN SIMILAR TO S. CEREVISIAE NUP2 (EUROFUNG)"/>
    <property type="match status" value="1"/>
</dbReference>
<feature type="compositionally biased region" description="Low complexity" evidence="1">
    <location>
        <begin position="692"/>
        <end position="703"/>
    </location>
</feature>
<keyword evidence="4" id="KW-1185">Reference proteome</keyword>
<gene>
    <name evidence="3" type="ORF">ACLA_086510</name>
</gene>
<feature type="domain" description="RanBD1" evidence="2">
    <location>
        <begin position="1278"/>
        <end position="1392"/>
    </location>
</feature>
<feature type="compositionally biased region" description="Polar residues" evidence="1">
    <location>
        <begin position="426"/>
        <end position="435"/>
    </location>
</feature>
<dbReference type="Gene3D" id="2.30.29.30">
    <property type="entry name" value="Pleckstrin-homology domain (PH domain)/Phosphotyrosine-binding domain (PTB)"/>
    <property type="match status" value="1"/>
</dbReference>
<feature type="compositionally biased region" description="Polar residues" evidence="1">
    <location>
        <begin position="524"/>
        <end position="545"/>
    </location>
</feature>
<dbReference type="VEuPathDB" id="FungiDB:ACLA_086510"/>
<reference evidence="3 4" key="1">
    <citation type="journal article" date="2008" name="PLoS Genet.">
        <title>Genomic islands in the pathogenic filamentous fungus Aspergillus fumigatus.</title>
        <authorList>
            <person name="Fedorova N.D."/>
            <person name="Khaldi N."/>
            <person name="Joardar V.S."/>
            <person name="Maiti R."/>
            <person name="Amedeo P."/>
            <person name="Anderson M.J."/>
            <person name="Crabtree J."/>
            <person name="Silva J.C."/>
            <person name="Badger J.H."/>
            <person name="Albarraq A."/>
            <person name="Angiuoli S."/>
            <person name="Bussey H."/>
            <person name="Bowyer P."/>
            <person name="Cotty P.J."/>
            <person name="Dyer P.S."/>
            <person name="Egan A."/>
            <person name="Galens K."/>
            <person name="Fraser-Liggett C.M."/>
            <person name="Haas B.J."/>
            <person name="Inman J.M."/>
            <person name="Kent R."/>
            <person name="Lemieux S."/>
            <person name="Malavazi I."/>
            <person name="Orvis J."/>
            <person name="Roemer T."/>
            <person name="Ronning C.M."/>
            <person name="Sundaram J.P."/>
            <person name="Sutton G."/>
            <person name="Turner G."/>
            <person name="Venter J.C."/>
            <person name="White O.R."/>
            <person name="Whitty B.R."/>
            <person name="Youngman P."/>
            <person name="Wolfe K.H."/>
            <person name="Goldman G.H."/>
            <person name="Wortman J.R."/>
            <person name="Jiang B."/>
            <person name="Denning D.W."/>
            <person name="Nierman W.C."/>
        </authorList>
    </citation>
    <scope>NUCLEOTIDE SEQUENCE [LARGE SCALE GENOMIC DNA]</scope>
    <source>
        <strain evidence="4">ATCC 1007 / CBS 513.65 / DSM 816 / NCTC 3887 / NRRL 1</strain>
    </source>
</reference>
<feature type="compositionally biased region" description="Polar residues" evidence="1">
    <location>
        <begin position="123"/>
        <end position="138"/>
    </location>
</feature>
<feature type="compositionally biased region" description="Polar residues" evidence="1">
    <location>
        <begin position="149"/>
        <end position="160"/>
    </location>
</feature>
<dbReference type="eggNOG" id="KOG0866">
    <property type="taxonomic scope" value="Eukaryota"/>
</dbReference>
<feature type="compositionally biased region" description="Basic and acidic residues" evidence="1">
    <location>
        <begin position="902"/>
        <end position="921"/>
    </location>
</feature>
<dbReference type="KEGG" id="act:ACLA_086510"/>
<organism evidence="3 4">
    <name type="scientific">Aspergillus clavatus (strain ATCC 1007 / CBS 513.65 / DSM 816 / NCTC 3887 / NRRL 1 / QM 1276 / 107)</name>
    <dbReference type="NCBI Taxonomy" id="344612"/>
    <lineage>
        <taxon>Eukaryota</taxon>
        <taxon>Fungi</taxon>
        <taxon>Dikarya</taxon>
        <taxon>Ascomycota</taxon>
        <taxon>Pezizomycotina</taxon>
        <taxon>Eurotiomycetes</taxon>
        <taxon>Eurotiomycetidae</taxon>
        <taxon>Eurotiales</taxon>
        <taxon>Aspergillaceae</taxon>
        <taxon>Aspergillus</taxon>
        <taxon>Aspergillus subgen. Fumigati</taxon>
    </lineage>
</organism>
<dbReference type="RefSeq" id="XP_001268378.1">
    <property type="nucleotide sequence ID" value="XM_001268377.1"/>
</dbReference>
<dbReference type="InterPro" id="IPR011993">
    <property type="entry name" value="PH-like_dom_sf"/>
</dbReference>
<proteinExistence type="predicted"/>
<feature type="compositionally biased region" description="Low complexity" evidence="1">
    <location>
        <begin position="31"/>
        <end position="49"/>
    </location>
</feature>
<feature type="region of interest" description="Disordered" evidence="1">
    <location>
        <begin position="875"/>
        <end position="1136"/>
    </location>
</feature>
<feature type="compositionally biased region" description="Low complexity" evidence="1">
    <location>
        <begin position="66"/>
        <end position="75"/>
    </location>
</feature>
<accession>A1CUG5</accession>
<feature type="compositionally biased region" description="Low complexity" evidence="1">
    <location>
        <begin position="1187"/>
        <end position="1200"/>
    </location>
</feature>
<dbReference type="PROSITE" id="PS50196">
    <property type="entry name" value="RANBD1"/>
    <property type="match status" value="1"/>
</dbReference>
<feature type="compositionally biased region" description="Acidic residues" evidence="1">
    <location>
        <begin position="892"/>
        <end position="901"/>
    </location>
</feature>
<sequence length="1404" mass="143978">MSSTPEEKPQRATAAQLANRKIKDIRRRPRPSTTASPSTTTGAPSFSPFNSIDPNTVSSSQPASNGFSFGQSQSFPGATSSTTQPAQNGGSPFAFGAGAGSSSFSFNSSFGGSGSSPNPFASINTTAGSQQSDTSSASGFKGNMFNLAPSGSSALGQQALPTGGLFGTPSQQNTASGGLFGSCTTTGTSSQPVTAPATTGSIFGQTNTTSAAPSPSIFSQSTSDKPSPFGQSTVFGSDSMQTSPDPKANAAAAKPSVFGSSSASQSGFGASTGFTGAAAGSVFGGATPAAQQTPSKPLFGAKPAEQGAPSSTSFFGATSQPTTAASATTPASTGATATTTTSTSLFGTASPAKPATPFQNPFQSSNLFSGVPAASASSEAAKEKEQENKAGEASKTGFQFSTPTSSAGNLFSKSANAAAPPSTSTGLFQAPSTGSLFAPKPASAEADQTKAAQANPFSSLLAPKPDTAKPTTQQQKPLPSPAPFSGLFAPKPSAPAEGAKAVQQEKPTTPTPVFSTPSSPKSFAPQSSVTLATTTESKTQAPVFSPSASQTIFKANGTASVSPAPAPAAVKAPEVQCAEKFLPRNLPSGLGDQQKKDVELVYRLRLLNESFQREIAKLNPATDDFDAHVLFYMRVREVIGAPTGPYTSKRKASELDVAEDETQSVKKVKPFGANGAGLAAGTDGLPSATKMSIAPSSITSTPSKLFDGKQNGAIVNGNHPEETTGSTIATSQAEGRSSRDSTTASIFAQSFSKSRTDEADHPVSFTGSPRPSTPETNKPALFSTTPTTSPAKSLFSTPATTQENATSSSLFSQSTSKPTFTAPTTSASAEPKNPFVLKPIGAKDAETSPSAALAVPKFGTGTGTATNFFAQFKSIADKDAEKEKEKRKAEDFDSEEEDEAEWERKDAEQQRKKREELESQSKKRPRFVPGKGFVFEDESSDAVEPEKPAETATSGASVFDQKRDTPAKSNNIFGHLSATPSEAEEDNDADDTEEASAAGEEPDDEPKELSLVPGSEDEESRDLETSEADSKAVSVSGAEFSANDSSDDGDLSKALKKSKQAATSSTVGGRSLFDRVQYDPEGKPKRQNEEAAKNPFSSLSSSLSKTPSTSTTNPFGATSTSVSGQTPAIGSTPVSSVFGSVNNSSGLFTSTPAGAASATPSIFGQNTSKAIGDKTWKPDSPIKFADSTATTPSSSPKPVSDGAVTSADASKPFSTLFGAPAAGTKSSGSGQPSFGFSFGAPGQQSSSFLAPSTIASTNGSRASTPGVASDTPAEETGDGDTAENLPQVDLARSRVGEEDEDIVLELRGRALQALPGDGWVSKGVGYLRILKNRNTSRARILLRADPSGKIVLNAALMKNIKYTAMQNSIHFLVPKAEGAPEQWAIRVKPGEIKSLETAIEQSKS</sequence>
<dbReference type="CDD" id="cd13170">
    <property type="entry name" value="RanBD_NUP50"/>
    <property type="match status" value="1"/>
</dbReference>
<feature type="compositionally biased region" description="Low complexity" evidence="1">
    <location>
        <begin position="317"/>
        <end position="350"/>
    </location>
</feature>
<name>A1CUG5_ASPCL</name>
<protein>
    <submittedName>
        <fullName evidence="3">RNase3 domain protein</fullName>
    </submittedName>
</protein>
<dbReference type="OrthoDB" id="185618at2759"/>
<feature type="compositionally biased region" description="Acidic residues" evidence="1">
    <location>
        <begin position="1272"/>
        <end position="1281"/>
    </location>
</feature>
<dbReference type="InterPro" id="IPR000156">
    <property type="entry name" value="Ran_bind_dom"/>
</dbReference>
<dbReference type="STRING" id="344612.A1CUG5"/>
<feature type="compositionally biased region" description="Low complexity" evidence="1">
    <location>
        <begin position="412"/>
        <end position="425"/>
    </location>
</feature>
<feature type="compositionally biased region" description="Polar residues" evidence="1">
    <location>
        <begin position="396"/>
        <end position="411"/>
    </location>
</feature>
<feature type="compositionally biased region" description="Low complexity" evidence="1">
    <location>
        <begin position="1148"/>
        <end position="1161"/>
    </location>
</feature>
<feature type="compositionally biased region" description="Polar residues" evidence="1">
    <location>
        <begin position="765"/>
        <end position="806"/>
    </location>
</feature>
<feature type="compositionally biased region" description="Basic and acidic residues" evidence="1">
    <location>
        <begin position="1"/>
        <end position="10"/>
    </location>
</feature>
<dbReference type="Proteomes" id="UP000006701">
    <property type="component" value="Unassembled WGS sequence"/>
</dbReference>